<protein>
    <submittedName>
        <fullName evidence="2">Uncharacterized protein</fullName>
    </submittedName>
</protein>
<name>A0A0G1IRS9_9BACT</name>
<dbReference type="AlphaFoldDB" id="A0A0G1IRS9"/>
<sequence>MTSMNISNFLTNTAIAYTLLLMLIILFAYVVLKTSDTPKKRKNR</sequence>
<organism evidence="2 3">
    <name type="scientific">Candidatus Gottesmanbacteria bacterium GW2011_GWB1_44_11c</name>
    <dbReference type="NCBI Taxonomy" id="1618447"/>
    <lineage>
        <taxon>Bacteria</taxon>
        <taxon>Candidatus Gottesmaniibacteriota</taxon>
    </lineage>
</organism>
<gene>
    <name evidence="2" type="ORF">UW22_C0073G0007</name>
</gene>
<reference evidence="2 3" key="1">
    <citation type="journal article" date="2015" name="Nature">
        <title>rRNA introns, odd ribosomes, and small enigmatic genomes across a large radiation of phyla.</title>
        <authorList>
            <person name="Brown C.T."/>
            <person name="Hug L.A."/>
            <person name="Thomas B.C."/>
            <person name="Sharon I."/>
            <person name="Castelle C.J."/>
            <person name="Singh A."/>
            <person name="Wilkins M.J."/>
            <person name="Williams K.H."/>
            <person name="Banfield J.F."/>
        </authorList>
    </citation>
    <scope>NUCLEOTIDE SEQUENCE [LARGE SCALE GENOMIC DNA]</scope>
</reference>
<keyword evidence="1" id="KW-0472">Membrane</keyword>
<dbReference type="Proteomes" id="UP000034617">
    <property type="component" value="Unassembled WGS sequence"/>
</dbReference>
<dbReference type="EMBL" id="LCHM01000073">
    <property type="protein sequence ID" value="KKT34497.1"/>
    <property type="molecule type" value="Genomic_DNA"/>
</dbReference>
<evidence type="ECO:0000313" key="2">
    <source>
        <dbReference type="EMBL" id="KKT34497.1"/>
    </source>
</evidence>
<accession>A0A0G1IRS9</accession>
<evidence type="ECO:0000256" key="1">
    <source>
        <dbReference type="SAM" id="Phobius"/>
    </source>
</evidence>
<proteinExistence type="predicted"/>
<keyword evidence="1" id="KW-1133">Transmembrane helix</keyword>
<keyword evidence="1" id="KW-0812">Transmembrane</keyword>
<comment type="caution">
    <text evidence="2">The sequence shown here is derived from an EMBL/GenBank/DDBJ whole genome shotgun (WGS) entry which is preliminary data.</text>
</comment>
<feature type="transmembrane region" description="Helical" evidence="1">
    <location>
        <begin position="14"/>
        <end position="32"/>
    </location>
</feature>
<evidence type="ECO:0000313" key="3">
    <source>
        <dbReference type="Proteomes" id="UP000034617"/>
    </source>
</evidence>